<reference evidence="2" key="1">
    <citation type="submission" date="2013-07" db="EMBL/GenBank/DDBJ databases">
        <title>The genome of an arbuscular mycorrhizal fungus provides insights into the evolution of the oldest plant symbiosis.</title>
        <authorList>
            <consortium name="DOE Joint Genome Institute"/>
            <person name="Tisserant E."/>
            <person name="Malbreil M."/>
            <person name="Kuo A."/>
            <person name="Kohler A."/>
            <person name="Symeonidi A."/>
            <person name="Balestrini R."/>
            <person name="Charron P."/>
            <person name="Duensing N."/>
            <person name="Frei-dit-Frey N."/>
            <person name="Gianinazzi-Pearson V."/>
            <person name="Gilbert B."/>
            <person name="Handa Y."/>
            <person name="Hijri M."/>
            <person name="Kaul R."/>
            <person name="Kawaguchi M."/>
            <person name="Krajinski F."/>
            <person name="Lammers P."/>
            <person name="Lapierre D."/>
            <person name="Masclaux F.G."/>
            <person name="Murat C."/>
            <person name="Morin E."/>
            <person name="Ndikumana S."/>
            <person name="Pagni M."/>
            <person name="Petitpierre D."/>
            <person name="Requena N."/>
            <person name="Rosikiewicz P."/>
            <person name="Riley R."/>
            <person name="Saito K."/>
            <person name="San Clemente H."/>
            <person name="Shapiro H."/>
            <person name="van Tuinen D."/>
            <person name="Becard G."/>
            <person name="Bonfante P."/>
            <person name="Paszkowski U."/>
            <person name="Shachar-Hill Y."/>
            <person name="Young J.P."/>
            <person name="Sanders I.R."/>
            <person name="Henrissat B."/>
            <person name="Rensing S.A."/>
            <person name="Grigoriev I.V."/>
            <person name="Corradi N."/>
            <person name="Roux C."/>
            <person name="Martin F."/>
        </authorList>
    </citation>
    <scope>NUCLEOTIDE SEQUENCE</scope>
    <source>
        <strain evidence="2">DAOM 197198</strain>
    </source>
</reference>
<dbReference type="AlphaFoldDB" id="U9U735"/>
<dbReference type="HOGENOM" id="CLU_2159725_0_0_1"/>
<gene>
    <name evidence="2" type="ORF">GLOINDRAFT_95449</name>
</gene>
<protein>
    <submittedName>
        <fullName evidence="2">Uncharacterized protein</fullName>
    </submittedName>
</protein>
<accession>U9U735</accession>
<feature type="compositionally biased region" description="Basic and acidic residues" evidence="1">
    <location>
        <begin position="26"/>
        <end position="37"/>
    </location>
</feature>
<organism evidence="2">
    <name type="scientific">Rhizophagus irregularis (strain DAOM 181602 / DAOM 197198 / MUCL 43194)</name>
    <name type="common">Arbuscular mycorrhizal fungus</name>
    <name type="synonym">Glomus intraradices</name>
    <dbReference type="NCBI Taxonomy" id="747089"/>
    <lineage>
        <taxon>Eukaryota</taxon>
        <taxon>Fungi</taxon>
        <taxon>Fungi incertae sedis</taxon>
        <taxon>Mucoromycota</taxon>
        <taxon>Glomeromycotina</taxon>
        <taxon>Glomeromycetes</taxon>
        <taxon>Glomerales</taxon>
        <taxon>Glomeraceae</taxon>
        <taxon>Rhizophagus</taxon>
    </lineage>
</organism>
<name>U9U735_RHIID</name>
<feature type="region of interest" description="Disordered" evidence="1">
    <location>
        <begin position="22"/>
        <end position="44"/>
    </location>
</feature>
<evidence type="ECO:0000256" key="1">
    <source>
        <dbReference type="SAM" id="MobiDB-lite"/>
    </source>
</evidence>
<evidence type="ECO:0000313" key="2">
    <source>
        <dbReference type="EMBL" id="ESA14398.1"/>
    </source>
</evidence>
<proteinExistence type="predicted"/>
<sequence length="111" mass="13091">MTHSGTTGYKVLQVPQIRTLEISENESERTRNKRIERQMNSSKPSKLPNRFILVNMYSIELILIQIILERYIKDGWTNFYNYLKCNEKELFNKSKTEHSIASAQKSKHISL</sequence>
<dbReference type="EMBL" id="KI282947">
    <property type="protein sequence ID" value="ESA14398.1"/>
    <property type="molecule type" value="Genomic_DNA"/>
</dbReference>